<feature type="compositionally biased region" description="Basic residues" evidence="1">
    <location>
        <begin position="1"/>
        <end position="11"/>
    </location>
</feature>
<accession>A0A6J4UPQ7</accession>
<feature type="region of interest" description="Disordered" evidence="1">
    <location>
        <begin position="1"/>
        <end position="66"/>
    </location>
</feature>
<proteinExistence type="predicted"/>
<evidence type="ECO:0000313" key="2">
    <source>
        <dbReference type="EMBL" id="CAA9553083.1"/>
    </source>
</evidence>
<dbReference type="EMBL" id="CADCWF010000121">
    <property type="protein sequence ID" value="CAA9553083.1"/>
    <property type="molecule type" value="Genomic_DNA"/>
</dbReference>
<gene>
    <name evidence="2" type="ORF">AVDCRST_MAG59-1924</name>
</gene>
<evidence type="ECO:0000256" key="1">
    <source>
        <dbReference type="SAM" id="MobiDB-lite"/>
    </source>
</evidence>
<name>A0A6J4UPQ7_9BACT</name>
<dbReference type="AlphaFoldDB" id="A0A6J4UPQ7"/>
<feature type="compositionally biased region" description="Low complexity" evidence="1">
    <location>
        <begin position="39"/>
        <end position="56"/>
    </location>
</feature>
<organism evidence="2">
    <name type="scientific">uncultured Thermomicrobiales bacterium</name>
    <dbReference type="NCBI Taxonomy" id="1645740"/>
    <lineage>
        <taxon>Bacteria</taxon>
        <taxon>Pseudomonadati</taxon>
        <taxon>Thermomicrobiota</taxon>
        <taxon>Thermomicrobia</taxon>
        <taxon>Thermomicrobiales</taxon>
        <taxon>environmental samples</taxon>
    </lineage>
</organism>
<reference evidence="2" key="1">
    <citation type="submission" date="2020-02" db="EMBL/GenBank/DDBJ databases">
        <authorList>
            <person name="Meier V. D."/>
        </authorList>
    </citation>
    <scope>NUCLEOTIDE SEQUENCE</scope>
    <source>
        <strain evidence="2">AVDCRST_MAG59</strain>
    </source>
</reference>
<sequence>MKTARCHRLRPRTGGVEQPVRARNDRGATAVVPSGGEGSSSDSGCNRTIGAAAAGGPWPPLGRTAR</sequence>
<protein>
    <submittedName>
        <fullName evidence="2">Uncharacterized protein</fullName>
    </submittedName>
</protein>